<evidence type="ECO:0000313" key="10">
    <source>
        <dbReference type="Proteomes" id="UP000546213"/>
    </source>
</evidence>
<name>A0A8H5KKR3_9HYPO</name>
<dbReference type="InterPro" id="IPR050131">
    <property type="entry name" value="Peptidase_S8_subtilisin-like"/>
</dbReference>
<accession>A0A8H5KKR3</accession>
<dbReference type="Proteomes" id="UP000546213">
    <property type="component" value="Unassembled WGS sequence"/>
</dbReference>
<reference evidence="9 10" key="1">
    <citation type="submission" date="2020-05" db="EMBL/GenBank/DDBJ databases">
        <title>Identification and distribution of gene clusters putatively required for synthesis of sphingolipid metabolism inhibitors in phylogenetically diverse species of the filamentous fungus Fusarium.</title>
        <authorList>
            <person name="Kim H.-S."/>
            <person name="Busman M."/>
            <person name="Brown D.W."/>
            <person name="Divon H."/>
            <person name="Uhlig S."/>
            <person name="Proctor R.H."/>
        </authorList>
    </citation>
    <scope>NUCLEOTIDE SEQUENCE [LARGE SCALE GENOMIC DNA]</scope>
    <source>
        <strain evidence="9 10">NRRL 36939</strain>
    </source>
</reference>
<gene>
    <name evidence="9" type="ORF">FPCIR_13545</name>
</gene>
<evidence type="ECO:0000259" key="7">
    <source>
        <dbReference type="Pfam" id="PF00082"/>
    </source>
</evidence>
<evidence type="ECO:0000256" key="4">
    <source>
        <dbReference type="ARBA" id="ARBA00022825"/>
    </source>
</evidence>
<keyword evidence="2 5" id="KW-0645">Protease</keyword>
<feature type="compositionally biased region" description="Polar residues" evidence="6">
    <location>
        <begin position="44"/>
        <end position="63"/>
    </location>
</feature>
<feature type="active site" description="Charge relay system" evidence="5">
    <location>
        <position position="819"/>
    </location>
</feature>
<dbReference type="OrthoDB" id="206201at2759"/>
<dbReference type="CDD" id="cd00306">
    <property type="entry name" value="Peptidases_S8_S53"/>
    <property type="match status" value="1"/>
</dbReference>
<comment type="caution">
    <text evidence="9">The sequence shown here is derived from an EMBL/GenBank/DDBJ whole genome shotgun (WGS) entry which is preliminary data.</text>
</comment>
<evidence type="ECO:0000259" key="8">
    <source>
        <dbReference type="Pfam" id="PF24476"/>
    </source>
</evidence>
<evidence type="ECO:0000256" key="3">
    <source>
        <dbReference type="ARBA" id="ARBA00022801"/>
    </source>
</evidence>
<evidence type="ECO:0000256" key="5">
    <source>
        <dbReference type="PROSITE-ProRule" id="PRU01240"/>
    </source>
</evidence>
<dbReference type="GO" id="GO:0004252">
    <property type="term" value="F:serine-type endopeptidase activity"/>
    <property type="evidence" value="ECO:0007669"/>
    <property type="project" value="UniProtKB-UniRule"/>
</dbReference>
<keyword evidence="4 5" id="KW-0720">Serine protease</keyword>
<evidence type="ECO:0000256" key="2">
    <source>
        <dbReference type="ARBA" id="ARBA00022670"/>
    </source>
</evidence>
<keyword evidence="3 5" id="KW-0378">Hydrolase</keyword>
<evidence type="ECO:0000313" key="9">
    <source>
        <dbReference type="EMBL" id="KAF5574533.1"/>
    </source>
</evidence>
<dbReference type="InterPro" id="IPR000209">
    <property type="entry name" value="Peptidase_S8/S53_dom"/>
</dbReference>
<dbReference type="SUPFAM" id="SSF52743">
    <property type="entry name" value="Subtilisin-like"/>
    <property type="match status" value="1"/>
</dbReference>
<dbReference type="PANTHER" id="PTHR43806">
    <property type="entry name" value="PEPTIDASE S8"/>
    <property type="match status" value="1"/>
</dbReference>
<dbReference type="InterPro" id="IPR056002">
    <property type="entry name" value="DUF7580"/>
</dbReference>
<dbReference type="Pfam" id="PF24476">
    <property type="entry name" value="DUF7580"/>
    <property type="match status" value="1"/>
</dbReference>
<evidence type="ECO:0000256" key="6">
    <source>
        <dbReference type="SAM" id="MobiDB-lite"/>
    </source>
</evidence>
<feature type="active site" description="Charge relay system" evidence="5">
    <location>
        <position position="616"/>
    </location>
</feature>
<dbReference type="Pfam" id="PF00082">
    <property type="entry name" value="Peptidase_S8"/>
    <property type="match status" value="1"/>
</dbReference>
<sequence>MSRGSFKARLETIKQHKRGDGEDEAAASGRTVISCHGSSRELSSRGTQPHHQADNRTSTQHSSAVRRPKHGSDEMVSERFSACELVAEVAKEVYALVMECGIRQRQRLAGEVGTRLGQIAQESFAGYELDDAAEEAAAILLHTLVEICMFPTPAGSQIIPRQDYMQIVVLARPDNRSRLKKCISMSFITDKTLPVQAKEQCDAFLAKLSQDEPKKKTGLDQLTTSSALPEPDDYPQHFEVVMSSENMSYWQHLWLGIPMQTKGRRGGVKFANVSSDEEGDEKVSSLKRINSDYFCQVLKHQLFAKINLNFVKGISLVSLPPPAPLERFLCPGQGLPLSLVIQSYKLTDKDKILLAHAIAHSFWQFYESDLMKNRWTSDDIWFMHEMDHQHSPKDQLALRVYMPLDFKGQRRGSEDADKSMLTHPFPHILGLGLILLQIGLAKPFKPMMHLSFTSRLNRDHGAARQLLGELEKAQWARSTHRGIFARAVSNCLDPRTFTTTAPKPNTIKSSAKDDPAVGACDDGVRRKVYTEVVEPLSKLVNIAFKADAKYVSYLARCKEIETHNKLHCQIASFHAGKTIVPEEWLDNLKHNSMHVMNLQEEKPDHDFKPVRIAILDTGCDAELPFYKIPRRKKSVKAWKDFTSDGSEDAPVADCMEDEYGHGSLMARLIMEAAPLAHIYVARVAKNTRDLEFSSDQIAQAIRWAGLKAEADIIPMSFGFPHDDDVISAAIEDLERNRNIIFLASAGNNAAYQTEAFPARHRSVISIRATDCQGTFNASNPPIIDRNTIGLGTFGDNLPTRLNDEIAKRFGAHICHPGSSIATAVAAGIAASTIAYAEVLSTVLPIPTEQSPVQCLKRTEGMRRLLEKMAPDQTGHHRFINPIWFWSEKADAWRAWAAMYDAVSPFMYR</sequence>
<comment type="similarity">
    <text evidence="1 5">Belongs to the peptidase S8 family.</text>
</comment>
<feature type="domain" description="DUF7580" evidence="8">
    <location>
        <begin position="342"/>
        <end position="540"/>
    </location>
</feature>
<dbReference type="Gene3D" id="3.40.50.200">
    <property type="entry name" value="Peptidase S8/S53 domain"/>
    <property type="match status" value="1"/>
</dbReference>
<dbReference type="AlphaFoldDB" id="A0A8H5KKR3"/>
<feature type="domain" description="Peptidase S8/S53" evidence="7">
    <location>
        <begin position="610"/>
        <end position="835"/>
    </location>
</feature>
<proteinExistence type="inferred from homology"/>
<protein>
    <submittedName>
        <fullName evidence="9">Thermostable alkaline protease</fullName>
    </submittedName>
</protein>
<organism evidence="9 10">
    <name type="scientific">Fusarium pseudocircinatum</name>
    <dbReference type="NCBI Taxonomy" id="56676"/>
    <lineage>
        <taxon>Eukaryota</taxon>
        <taxon>Fungi</taxon>
        <taxon>Dikarya</taxon>
        <taxon>Ascomycota</taxon>
        <taxon>Pezizomycotina</taxon>
        <taxon>Sordariomycetes</taxon>
        <taxon>Hypocreomycetidae</taxon>
        <taxon>Hypocreales</taxon>
        <taxon>Nectriaceae</taxon>
        <taxon>Fusarium</taxon>
        <taxon>Fusarium fujikuroi species complex</taxon>
    </lineage>
</organism>
<keyword evidence="10" id="KW-1185">Reference proteome</keyword>
<dbReference type="PANTHER" id="PTHR43806:SF11">
    <property type="entry name" value="CEREVISIN-RELATED"/>
    <property type="match status" value="1"/>
</dbReference>
<dbReference type="GO" id="GO:0006508">
    <property type="term" value="P:proteolysis"/>
    <property type="evidence" value="ECO:0007669"/>
    <property type="project" value="UniProtKB-KW"/>
</dbReference>
<feature type="region of interest" description="Disordered" evidence="6">
    <location>
        <begin position="1"/>
        <end position="73"/>
    </location>
</feature>
<dbReference type="EMBL" id="JAAOAS010000519">
    <property type="protein sequence ID" value="KAF5574533.1"/>
    <property type="molecule type" value="Genomic_DNA"/>
</dbReference>
<evidence type="ECO:0000256" key="1">
    <source>
        <dbReference type="ARBA" id="ARBA00011073"/>
    </source>
</evidence>
<dbReference type="PROSITE" id="PS51892">
    <property type="entry name" value="SUBTILASE"/>
    <property type="match status" value="1"/>
</dbReference>
<dbReference type="InterPro" id="IPR036852">
    <property type="entry name" value="Peptidase_S8/S53_dom_sf"/>
</dbReference>
<feature type="compositionally biased region" description="Basic and acidic residues" evidence="6">
    <location>
        <begin position="8"/>
        <end position="20"/>
    </location>
</feature>
<feature type="active site" description="Charge relay system" evidence="5">
    <location>
        <position position="661"/>
    </location>
</feature>